<dbReference type="EMBL" id="JAMRXG010000004">
    <property type="protein sequence ID" value="MCM6773970.1"/>
    <property type="molecule type" value="Genomic_DNA"/>
</dbReference>
<name>A0A9X2E6Z3_9NOCA</name>
<keyword evidence="3" id="KW-1185">Reference proteome</keyword>
<keyword evidence="1" id="KW-0472">Membrane</keyword>
<keyword evidence="1" id="KW-1133">Transmembrane helix</keyword>
<comment type="caution">
    <text evidence="2">The sequence shown here is derived from an EMBL/GenBank/DDBJ whole genome shotgun (WGS) entry which is preliminary data.</text>
</comment>
<feature type="transmembrane region" description="Helical" evidence="1">
    <location>
        <begin position="12"/>
        <end position="33"/>
    </location>
</feature>
<feature type="transmembrane region" description="Helical" evidence="1">
    <location>
        <begin position="75"/>
        <end position="93"/>
    </location>
</feature>
<proteinExistence type="predicted"/>
<evidence type="ECO:0000313" key="2">
    <source>
        <dbReference type="EMBL" id="MCM6773970.1"/>
    </source>
</evidence>
<organism evidence="2 3">
    <name type="scientific">Nocardia pulmonis</name>
    <dbReference type="NCBI Taxonomy" id="2951408"/>
    <lineage>
        <taxon>Bacteria</taxon>
        <taxon>Bacillati</taxon>
        <taxon>Actinomycetota</taxon>
        <taxon>Actinomycetes</taxon>
        <taxon>Mycobacteriales</taxon>
        <taxon>Nocardiaceae</taxon>
        <taxon>Nocardia</taxon>
    </lineage>
</organism>
<feature type="transmembrane region" description="Helical" evidence="1">
    <location>
        <begin position="45"/>
        <end position="63"/>
    </location>
</feature>
<sequence>MNPIAGLGDNPIVAVILLCEIGFWVTVGLGLLLRYVLRLGTLSSIVLALVPLIDVILVVAVALDVHRGAEVTGVHRIAGIYLGWTVVFGKSTVRWLDSWFAYRFAGGPRPQKRPKEGPEAYRAEMRSFIKWLVAAGIALVVCFGLSVTVADPAQATALRGVLQPLGVITIVWFLTGPAWVKGKKEVSR</sequence>
<dbReference type="RefSeq" id="WP_251911099.1">
    <property type="nucleotide sequence ID" value="NZ_JAMRXG010000004.1"/>
</dbReference>
<protein>
    <recommendedName>
        <fullName evidence="4">Membrane protein YmcC</fullName>
    </recommendedName>
</protein>
<evidence type="ECO:0000256" key="1">
    <source>
        <dbReference type="SAM" id="Phobius"/>
    </source>
</evidence>
<accession>A0A9X2E6Z3</accession>
<keyword evidence="1" id="KW-0812">Transmembrane</keyword>
<gene>
    <name evidence="2" type="ORF">NDR86_10850</name>
</gene>
<feature type="transmembrane region" description="Helical" evidence="1">
    <location>
        <begin position="128"/>
        <end position="149"/>
    </location>
</feature>
<evidence type="ECO:0008006" key="4">
    <source>
        <dbReference type="Google" id="ProtNLM"/>
    </source>
</evidence>
<dbReference type="Proteomes" id="UP001139157">
    <property type="component" value="Unassembled WGS sequence"/>
</dbReference>
<evidence type="ECO:0000313" key="3">
    <source>
        <dbReference type="Proteomes" id="UP001139157"/>
    </source>
</evidence>
<dbReference type="AlphaFoldDB" id="A0A9X2E6Z3"/>
<feature type="transmembrane region" description="Helical" evidence="1">
    <location>
        <begin position="161"/>
        <end position="180"/>
    </location>
</feature>
<reference evidence="2" key="1">
    <citation type="submission" date="2022-06" db="EMBL/GenBank/DDBJ databases">
        <title>Novel species in genus nocardia.</title>
        <authorList>
            <person name="Li F."/>
        </authorList>
    </citation>
    <scope>NUCLEOTIDE SEQUENCE</scope>
    <source>
        <strain evidence="2">CDC141</strain>
    </source>
</reference>